<dbReference type="PIRSF" id="PIRSF002191">
    <property type="entry name" value="Ribosomal_L19"/>
    <property type="match status" value="1"/>
</dbReference>
<comment type="similarity">
    <text evidence="1 5 6">Belongs to the bacterial ribosomal protein bL19 family.</text>
</comment>
<dbReference type="InterPro" id="IPR038657">
    <property type="entry name" value="Ribosomal_bL19_sf"/>
</dbReference>
<sequence length="116" mass="13550">MESLEKKMMEGTERPDMRPGDTVKVHLKIVEGNKERIQIFQGIVLGISRKLNRTTFRVRKVSAGGYGVERILPLYAPTIDKIEVIRRGRVRRAKLYYLREKIGKAARIKEKRTFHK</sequence>
<evidence type="ECO:0000256" key="3">
    <source>
        <dbReference type="ARBA" id="ARBA00023274"/>
    </source>
</evidence>
<evidence type="ECO:0000256" key="6">
    <source>
        <dbReference type="RuleBase" id="RU000559"/>
    </source>
</evidence>
<organism evidence="8 9">
    <name type="scientific">Acanthopleuribacter pedis</name>
    <dbReference type="NCBI Taxonomy" id="442870"/>
    <lineage>
        <taxon>Bacteria</taxon>
        <taxon>Pseudomonadati</taxon>
        <taxon>Acidobacteriota</taxon>
        <taxon>Holophagae</taxon>
        <taxon>Acanthopleuribacterales</taxon>
        <taxon>Acanthopleuribacteraceae</taxon>
        <taxon>Acanthopleuribacter</taxon>
    </lineage>
</organism>
<feature type="region of interest" description="Disordered" evidence="7">
    <location>
        <begin position="1"/>
        <end position="20"/>
    </location>
</feature>
<keyword evidence="9" id="KW-1185">Reference proteome</keyword>
<dbReference type="Pfam" id="PF01245">
    <property type="entry name" value="Ribosomal_L19"/>
    <property type="match status" value="1"/>
</dbReference>
<evidence type="ECO:0000313" key="9">
    <source>
        <dbReference type="Proteomes" id="UP000664417"/>
    </source>
</evidence>
<protein>
    <recommendedName>
        <fullName evidence="4 5">Large ribosomal subunit protein bL19</fullName>
    </recommendedName>
</protein>
<comment type="function">
    <text evidence="5 6">This protein is located at the 30S-50S ribosomal subunit interface and may play a role in the structure and function of the aminoacyl-tRNA binding site.</text>
</comment>
<keyword evidence="3 5" id="KW-0687">Ribonucleoprotein</keyword>
<dbReference type="Proteomes" id="UP000664417">
    <property type="component" value="Unassembled WGS sequence"/>
</dbReference>
<evidence type="ECO:0000256" key="1">
    <source>
        <dbReference type="ARBA" id="ARBA00005781"/>
    </source>
</evidence>
<keyword evidence="2 5" id="KW-0689">Ribosomal protein</keyword>
<dbReference type="SUPFAM" id="SSF50104">
    <property type="entry name" value="Translation proteins SH3-like domain"/>
    <property type="match status" value="1"/>
</dbReference>
<evidence type="ECO:0000256" key="2">
    <source>
        <dbReference type="ARBA" id="ARBA00022980"/>
    </source>
</evidence>
<dbReference type="GO" id="GO:0006412">
    <property type="term" value="P:translation"/>
    <property type="evidence" value="ECO:0007669"/>
    <property type="project" value="UniProtKB-UniRule"/>
</dbReference>
<dbReference type="InterPro" id="IPR008991">
    <property type="entry name" value="Translation_prot_SH3-like_sf"/>
</dbReference>
<accession>A0A8J7Q7M5</accession>
<evidence type="ECO:0000313" key="8">
    <source>
        <dbReference type="EMBL" id="MBO1319861.1"/>
    </source>
</evidence>
<proteinExistence type="inferred from homology"/>
<dbReference type="AlphaFoldDB" id="A0A8J7Q7M5"/>
<dbReference type="HAMAP" id="MF_00402">
    <property type="entry name" value="Ribosomal_bL19"/>
    <property type="match status" value="1"/>
</dbReference>
<dbReference type="NCBIfam" id="TIGR01024">
    <property type="entry name" value="rplS_bact"/>
    <property type="match status" value="1"/>
</dbReference>
<dbReference type="PANTHER" id="PTHR15680:SF9">
    <property type="entry name" value="LARGE RIBOSOMAL SUBUNIT PROTEIN BL19M"/>
    <property type="match status" value="1"/>
</dbReference>
<evidence type="ECO:0000256" key="5">
    <source>
        <dbReference type="HAMAP-Rule" id="MF_00402"/>
    </source>
</evidence>
<dbReference type="GO" id="GO:0022625">
    <property type="term" value="C:cytosolic large ribosomal subunit"/>
    <property type="evidence" value="ECO:0007669"/>
    <property type="project" value="TreeGrafter"/>
</dbReference>
<dbReference type="InterPro" id="IPR001857">
    <property type="entry name" value="Ribosomal_bL19"/>
</dbReference>
<gene>
    <name evidence="5 8" type="primary">rplS</name>
    <name evidence="8" type="ORF">J3U88_15400</name>
</gene>
<evidence type="ECO:0000256" key="7">
    <source>
        <dbReference type="SAM" id="MobiDB-lite"/>
    </source>
</evidence>
<evidence type="ECO:0000256" key="4">
    <source>
        <dbReference type="ARBA" id="ARBA00035171"/>
    </source>
</evidence>
<dbReference type="PANTHER" id="PTHR15680">
    <property type="entry name" value="RIBOSOMAL PROTEIN L19"/>
    <property type="match status" value="1"/>
</dbReference>
<dbReference type="EMBL" id="JAFREP010000014">
    <property type="protein sequence ID" value="MBO1319861.1"/>
    <property type="molecule type" value="Genomic_DNA"/>
</dbReference>
<dbReference type="PROSITE" id="PS01015">
    <property type="entry name" value="RIBOSOMAL_L19"/>
    <property type="match status" value="1"/>
</dbReference>
<reference evidence="8" key="1">
    <citation type="submission" date="2021-03" db="EMBL/GenBank/DDBJ databases">
        <authorList>
            <person name="Wang G."/>
        </authorList>
    </citation>
    <scope>NUCLEOTIDE SEQUENCE</scope>
    <source>
        <strain evidence="8">KCTC 12899</strain>
    </source>
</reference>
<dbReference type="PRINTS" id="PR00061">
    <property type="entry name" value="RIBOSOMALL19"/>
</dbReference>
<dbReference type="GO" id="GO:0003735">
    <property type="term" value="F:structural constituent of ribosome"/>
    <property type="evidence" value="ECO:0007669"/>
    <property type="project" value="InterPro"/>
</dbReference>
<dbReference type="InterPro" id="IPR018257">
    <property type="entry name" value="Ribosomal_bL19_CS"/>
</dbReference>
<comment type="caution">
    <text evidence="8">The sequence shown here is derived from an EMBL/GenBank/DDBJ whole genome shotgun (WGS) entry which is preliminary data.</text>
</comment>
<name>A0A8J7Q7M5_9BACT</name>
<dbReference type="Gene3D" id="2.30.30.790">
    <property type="match status" value="1"/>
</dbReference>